<evidence type="ECO:0000313" key="6">
    <source>
        <dbReference type="EMBL" id="XDV71298.1"/>
    </source>
</evidence>
<evidence type="ECO:0000256" key="1">
    <source>
        <dbReference type="ARBA" id="ARBA00022485"/>
    </source>
</evidence>
<keyword evidence="4" id="KW-0408">Iron</keyword>
<accession>A0AB39YMZ0</accession>
<dbReference type="GO" id="GO:0016491">
    <property type="term" value="F:oxidoreductase activity"/>
    <property type="evidence" value="ECO:0007669"/>
    <property type="project" value="UniProtKB-KW"/>
</dbReference>
<dbReference type="PANTHER" id="PTHR43498:SF1">
    <property type="entry name" value="COB--COM HETERODISULFIDE REDUCTASE IRON-SULFUR SUBUNIT A"/>
    <property type="match status" value="1"/>
</dbReference>
<evidence type="ECO:0000256" key="2">
    <source>
        <dbReference type="ARBA" id="ARBA00022723"/>
    </source>
</evidence>
<keyword evidence="5" id="KW-0411">Iron-sulfur</keyword>
<dbReference type="EMBL" id="CP165735">
    <property type="protein sequence ID" value="XDV71298.1"/>
    <property type="molecule type" value="Genomic_DNA"/>
</dbReference>
<name>A0AB39YMZ0_9MICC</name>
<reference evidence="6" key="1">
    <citation type="submission" date="2024-07" db="EMBL/GenBank/DDBJ databases">
        <authorList>
            <person name="Li J."/>
            <person name="Wei H."/>
            <person name="Ma J."/>
        </authorList>
    </citation>
    <scope>NUCLEOTIDE SEQUENCE</scope>
    <source>
        <strain evidence="6">AMU7</strain>
    </source>
</reference>
<dbReference type="RefSeq" id="WP_369745436.1">
    <property type="nucleotide sequence ID" value="NZ_CP165735.1"/>
</dbReference>
<dbReference type="InterPro" id="IPR039650">
    <property type="entry name" value="HdrA-like"/>
</dbReference>
<evidence type="ECO:0000256" key="4">
    <source>
        <dbReference type="ARBA" id="ARBA00023004"/>
    </source>
</evidence>
<keyword evidence="2" id="KW-0479">Metal-binding</keyword>
<sequence>MATPATAWSAAVPSIGHFGVVVVGSGSAGSTAAIAASRQGARVLLIEKLPFLGGNSTAVLDTFYGFYSPGSRPFRVVDSIPGEVVEKLRTLGPVIERPNTYGAGTGVTYNADHLKVAWEDLVTSAGTRVLLHSFVQEVKVSDGRVTDLLLATKAGLRQVSATTFVDASGDGDLSHFAGFGYEVAGEIAPAQTLTTTFRMINVDHAARKKLTKEDLRELMLAASAEGYLLPRTDGSDHITPIEGMTATVMTRLDSATRDADGTLQTVLDPENLTKAEMAGRRQVLEYARFLTDKVAGYENSSLVGLSTQIGLRETRRIYGDYRVTREDVLGANQFDDQIALCAAPIEDHHSGDGTAWAYLPEGSAAGIPLRSLIVRDAQNVMVAGRCFSATHDAQASIRSMAQTMAMGQAAGTAAAMAAAAAGGLVRDVPATAIRETLRAAGAILEVQLQPQSAR</sequence>
<dbReference type="PANTHER" id="PTHR43498">
    <property type="entry name" value="FERREDOXIN:COB-COM HETERODISULFIDE REDUCTASE SUBUNIT A"/>
    <property type="match status" value="1"/>
</dbReference>
<organism evidence="6">
    <name type="scientific">Paenarthrobacter sp. AMU7</name>
    <dbReference type="NCBI Taxonomy" id="3162492"/>
    <lineage>
        <taxon>Bacteria</taxon>
        <taxon>Bacillati</taxon>
        <taxon>Actinomycetota</taxon>
        <taxon>Actinomycetes</taxon>
        <taxon>Micrococcales</taxon>
        <taxon>Micrococcaceae</taxon>
        <taxon>Paenarthrobacter</taxon>
    </lineage>
</organism>
<protein>
    <submittedName>
        <fullName evidence="6">FAD-dependent oxidoreductase</fullName>
        <ecNumber evidence="6">1.-.-.-</ecNumber>
    </submittedName>
</protein>
<evidence type="ECO:0000256" key="3">
    <source>
        <dbReference type="ARBA" id="ARBA00023002"/>
    </source>
</evidence>
<dbReference type="GO" id="GO:0051539">
    <property type="term" value="F:4 iron, 4 sulfur cluster binding"/>
    <property type="evidence" value="ECO:0007669"/>
    <property type="project" value="UniProtKB-KW"/>
</dbReference>
<dbReference type="GO" id="GO:0046872">
    <property type="term" value="F:metal ion binding"/>
    <property type="evidence" value="ECO:0007669"/>
    <property type="project" value="UniProtKB-KW"/>
</dbReference>
<gene>
    <name evidence="6" type="ORF">ABQM86_20445</name>
</gene>
<proteinExistence type="predicted"/>
<dbReference type="EC" id="1.-.-.-" evidence="6"/>
<dbReference type="AlphaFoldDB" id="A0AB39YMZ0"/>
<dbReference type="InterPro" id="IPR036188">
    <property type="entry name" value="FAD/NAD-bd_sf"/>
</dbReference>
<dbReference type="Gene3D" id="3.50.50.60">
    <property type="entry name" value="FAD/NAD(P)-binding domain"/>
    <property type="match status" value="1"/>
</dbReference>
<dbReference type="SUPFAM" id="SSF51905">
    <property type="entry name" value="FAD/NAD(P)-binding domain"/>
    <property type="match status" value="1"/>
</dbReference>
<keyword evidence="3 6" id="KW-0560">Oxidoreductase</keyword>
<evidence type="ECO:0000256" key="5">
    <source>
        <dbReference type="ARBA" id="ARBA00023014"/>
    </source>
</evidence>
<keyword evidence="1" id="KW-0004">4Fe-4S</keyword>
<dbReference type="Pfam" id="PF12831">
    <property type="entry name" value="FAD_oxidored"/>
    <property type="match status" value="1"/>
</dbReference>